<organism evidence="1 2">
    <name type="scientific">Corchorus olitorius</name>
    <dbReference type="NCBI Taxonomy" id="93759"/>
    <lineage>
        <taxon>Eukaryota</taxon>
        <taxon>Viridiplantae</taxon>
        <taxon>Streptophyta</taxon>
        <taxon>Embryophyta</taxon>
        <taxon>Tracheophyta</taxon>
        <taxon>Spermatophyta</taxon>
        <taxon>Magnoliopsida</taxon>
        <taxon>eudicotyledons</taxon>
        <taxon>Gunneridae</taxon>
        <taxon>Pentapetalae</taxon>
        <taxon>rosids</taxon>
        <taxon>malvids</taxon>
        <taxon>Malvales</taxon>
        <taxon>Malvaceae</taxon>
        <taxon>Grewioideae</taxon>
        <taxon>Apeibeae</taxon>
        <taxon>Corchorus</taxon>
    </lineage>
</organism>
<reference evidence="2" key="1">
    <citation type="submission" date="2013-09" db="EMBL/GenBank/DDBJ databases">
        <title>Corchorus olitorius genome sequencing.</title>
        <authorList>
            <person name="Alam M."/>
            <person name="Haque M.S."/>
            <person name="Islam M.S."/>
            <person name="Emdad E.M."/>
            <person name="Islam M.M."/>
            <person name="Ahmed B."/>
            <person name="Halim A."/>
            <person name="Hossen Q.M.M."/>
            <person name="Hossain M.Z."/>
            <person name="Ahmed R."/>
            <person name="Khan M.M."/>
            <person name="Islam R."/>
            <person name="Rashid M.M."/>
            <person name="Khan S.A."/>
            <person name="Rahman M.S."/>
            <person name="Alam M."/>
            <person name="Yahiya A.S."/>
            <person name="Khan M.S."/>
            <person name="Azam M.S."/>
            <person name="Haque T."/>
            <person name="Lashkar M.Z.H."/>
            <person name="Akhand A.I."/>
            <person name="Morshed G."/>
            <person name="Roy S."/>
            <person name="Uddin K.S."/>
            <person name="Rabeya T."/>
            <person name="Hossain A.S."/>
            <person name="Chowdhury A."/>
            <person name="Snigdha A.R."/>
            <person name="Mortoza M.S."/>
            <person name="Matin S.A."/>
            <person name="Hoque S.M.E."/>
            <person name="Islam M.K."/>
            <person name="Roy D.K."/>
            <person name="Haider R."/>
            <person name="Moosa M.M."/>
            <person name="Elias S.M."/>
            <person name="Hasan A.M."/>
            <person name="Jahan S."/>
            <person name="Shafiuddin M."/>
            <person name="Mahmood N."/>
            <person name="Shommy N.S."/>
        </authorList>
    </citation>
    <scope>NUCLEOTIDE SEQUENCE [LARGE SCALE GENOMIC DNA]</scope>
    <source>
        <strain evidence="2">cv. O-4</strain>
    </source>
</reference>
<accession>A0A1R3KJA0</accession>
<sequence>MVDSRVVWEGRWWSGMEAEFAYSCKGRANYWSNTAVKPSCLCPWVKIACDWSLLCFVE</sequence>
<dbReference type="Proteomes" id="UP000187203">
    <property type="component" value="Unassembled WGS sequence"/>
</dbReference>
<name>A0A1R3KJA0_9ROSI</name>
<evidence type="ECO:0000313" key="2">
    <source>
        <dbReference type="Proteomes" id="UP000187203"/>
    </source>
</evidence>
<proteinExistence type="predicted"/>
<comment type="caution">
    <text evidence="1">The sequence shown here is derived from an EMBL/GenBank/DDBJ whole genome shotgun (WGS) entry which is preliminary data.</text>
</comment>
<gene>
    <name evidence="1" type="ORF">COLO4_07606</name>
</gene>
<protein>
    <submittedName>
        <fullName evidence="1">Uncharacterized protein</fullName>
    </submittedName>
</protein>
<dbReference type="AlphaFoldDB" id="A0A1R3KJA0"/>
<dbReference type="EMBL" id="AWUE01013394">
    <property type="protein sequence ID" value="OMP07129.1"/>
    <property type="molecule type" value="Genomic_DNA"/>
</dbReference>
<evidence type="ECO:0000313" key="1">
    <source>
        <dbReference type="EMBL" id="OMP07129.1"/>
    </source>
</evidence>
<keyword evidence="2" id="KW-1185">Reference proteome</keyword>